<evidence type="ECO:0000313" key="2">
    <source>
        <dbReference type="EMBL" id="KAK6173775.1"/>
    </source>
</evidence>
<evidence type="ECO:0000313" key="3">
    <source>
        <dbReference type="Proteomes" id="UP001347796"/>
    </source>
</evidence>
<dbReference type="Proteomes" id="UP001347796">
    <property type="component" value="Unassembled WGS sequence"/>
</dbReference>
<sequence length="117" mass="13116">MGGSVVVDLLCKLPAKCYNVYFDNLFTSLPLIETLKAIGMHGTGTVRQNRLQACPLAPATEVKKKDRGFSESVIYTSSGLLICRWNDNSVVMSYLRVQQGDGPESLTKRYNKFQYLF</sequence>
<organism evidence="2 3">
    <name type="scientific">Patella caerulea</name>
    <name type="common">Rayed Mediterranean limpet</name>
    <dbReference type="NCBI Taxonomy" id="87958"/>
    <lineage>
        <taxon>Eukaryota</taxon>
        <taxon>Metazoa</taxon>
        <taxon>Spiralia</taxon>
        <taxon>Lophotrochozoa</taxon>
        <taxon>Mollusca</taxon>
        <taxon>Gastropoda</taxon>
        <taxon>Patellogastropoda</taxon>
        <taxon>Patelloidea</taxon>
        <taxon>Patellidae</taxon>
        <taxon>Patella</taxon>
    </lineage>
</organism>
<proteinExistence type="predicted"/>
<reference evidence="2 3" key="1">
    <citation type="submission" date="2024-01" db="EMBL/GenBank/DDBJ databases">
        <title>The genome of the rayed Mediterranean limpet Patella caerulea (Linnaeus, 1758).</title>
        <authorList>
            <person name="Anh-Thu Weber A."/>
            <person name="Halstead-Nussloch G."/>
        </authorList>
    </citation>
    <scope>NUCLEOTIDE SEQUENCE [LARGE SCALE GENOMIC DNA]</scope>
    <source>
        <strain evidence="2">AATW-2023a</strain>
        <tissue evidence="2">Whole specimen</tissue>
    </source>
</reference>
<keyword evidence="3" id="KW-1185">Reference proteome</keyword>
<dbReference type="PANTHER" id="PTHR47272">
    <property type="entry name" value="DDE_TNP_1_7 DOMAIN-CONTAINING PROTEIN"/>
    <property type="match status" value="1"/>
</dbReference>
<dbReference type="AlphaFoldDB" id="A0AAN8PPN9"/>
<dbReference type="Pfam" id="PF13843">
    <property type="entry name" value="DDE_Tnp_1_7"/>
    <property type="match status" value="1"/>
</dbReference>
<accession>A0AAN8PPN9</accession>
<evidence type="ECO:0000259" key="1">
    <source>
        <dbReference type="Pfam" id="PF13843"/>
    </source>
</evidence>
<gene>
    <name evidence="2" type="ORF">SNE40_017175</name>
</gene>
<dbReference type="InterPro" id="IPR029526">
    <property type="entry name" value="PGBD"/>
</dbReference>
<feature type="domain" description="PiggyBac transposable element-derived protein" evidence="1">
    <location>
        <begin position="3"/>
        <end position="92"/>
    </location>
</feature>
<name>A0AAN8PPN9_PATCE</name>
<comment type="caution">
    <text evidence="2">The sequence shown here is derived from an EMBL/GenBank/DDBJ whole genome shotgun (WGS) entry which is preliminary data.</text>
</comment>
<protein>
    <recommendedName>
        <fullName evidence="1">PiggyBac transposable element-derived protein domain-containing protein</fullName>
    </recommendedName>
</protein>
<dbReference type="EMBL" id="JAZGQO010000011">
    <property type="protein sequence ID" value="KAK6173775.1"/>
    <property type="molecule type" value="Genomic_DNA"/>
</dbReference>